<name>A0ABM4TS96_DROSZ</name>
<evidence type="ECO:0000256" key="3">
    <source>
        <dbReference type="ARBA" id="ARBA00022692"/>
    </source>
</evidence>
<evidence type="ECO:0000313" key="14">
    <source>
        <dbReference type="RefSeq" id="XP_070852827.1"/>
    </source>
</evidence>
<evidence type="ECO:0000256" key="4">
    <source>
        <dbReference type="ARBA" id="ARBA00022734"/>
    </source>
</evidence>
<evidence type="ECO:0000256" key="9">
    <source>
        <dbReference type="ARBA" id="ARBA00023157"/>
    </source>
</evidence>
<evidence type="ECO:0000256" key="10">
    <source>
        <dbReference type="RuleBase" id="RU361242"/>
    </source>
</evidence>
<evidence type="ECO:0000256" key="5">
    <source>
        <dbReference type="ARBA" id="ARBA00022968"/>
    </source>
</evidence>
<keyword evidence="3 10" id="KW-0812">Transmembrane</keyword>
<keyword evidence="10" id="KW-0808">Transferase</keyword>
<dbReference type="InterPro" id="IPR001173">
    <property type="entry name" value="Glyco_trans_2-like"/>
</dbReference>
<feature type="domain" description="Ricin B lectin" evidence="12">
    <location>
        <begin position="443"/>
        <end position="555"/>
    </location>
</feature>
<dbReference type="PANTHER" id="PTHR11675">
    <property type="entry name" value="N-ACETYLGALACTOSAMINYLTRANSFERASE"/>
    <property type="match status" value="1"/>
</dbReference>
<keyword evidence="4 10" id="KW-0430">Lectin</keyword>
<sequence length="565" mass="65843">MFASGKICRPRRCLFYIIVFLICQLILVLQFIVYKRNNDITASKFSSQPLHHSNDSGIHFLDWREFISHTPPRSEDYYQYNLHLSDTLGVIRNLPSTRHYGCMTRPFKLPPPLASKVSVVISFHNEARSMLLRTVVSLLRRTPEEYLHELILVDDGSQDVTLLDDLMRWMDGFLAARRDRLGLIFRRNQKRMGLISSRNRGASLASGNYVLFLDSHCEVNEEWLEPLLERLALDPHLAVSPLLDPIDPTTLSYRKGNEMLKGGFDWSLHFHWLKRQLAIKELPEMAYKSPAFAGGVLMMSRDWFLMLGSFNSYLKIWGGESIELAIKLWLCGGQIEIVPCSRIGHIFRRRHAFDFPPQSDQDQQLSPAQETYLHNSKIIAESWLDEYKNMFYALRPVARRIPLDHTYDEMQKLRRERQCHPFEWYLRHVNPELRLHFDELSATGTLRNEDRCLHARQKNSQLILASCYLSDITQWSMLRSSGQLSTQRELCLGVGLRMRITLQPCGRNETTRKSQRWLRLGTHLLHAETHLCLDNPLKDRLEMSTCRSHAVSQSFQFALEMEAQT</sequence>
<evidence type="ECO:0000259" key="11">
    <source>
        <dbReference type="Pfam" id="PF00535"/>
    </source>
</evidence>
<dbReference type="EC" id="2.4.1.-" evidence="10"/>
<evidence type="ECO:0000313" key="13">
    <source>
        <dbReference type="Proteomes" id="UP001652628"/>
    </source>
</evidence>
<feature type="domain" description="Glycosyltransferase 2-like" evidence="11">
    <location>
        <begin position="118"/>
        <end position="303"/>
    </location>
</feature>
<protein>
    <recommendedName>
        <fullName evidence="10">Polypeptide N-acetylgalactosaminyltransferase</fullName>
        <ecNumber evidence="10">2.4.1.-</ecNumber>
    </recommendedName>
    <alternativeName>
        <fullName evidence="10">Protein-UDP acetylgalactosaminyltransferase</fullName>
    </alternativeName>
</protein>
<comment type="cofactor">
    <cofactor evidence="10">
        <name>Mn(2+)</name>
        <dbReference type="ChEBI" id="CHEBI:29035"/>
    </cofactor>
</comment>
<dbReference type="Proteomes" id="UP001652628">
    <property type="component" value="Chromosome 3"/>
</dbReference>
<evidence type="ECO:0000256" key="1">
    <source>
        <dbReference type="ARBA" id="ARBA00004323"/>
    </source>
</evidence>
<proteinExistence type="inferred from homology"/>
<comment type="similarity">
    <text evidence="2 10">Belongs to the glycosyltransferase 2 family. GalNAc-T subfamily.</text>
</comment>
<dbReference type="Pfam" id="PF00652">
    <property type="entry name" value="Ricin_B_lectin"/>
    <property type="match status" value="1"/>
</dbReference>
<keyword evidence="10" id="KW-0328">Glycosyltransferase</keyword>
<dbReference type="SUPFAM" id="SSF53448">
    <property type="entry name" value="Nucleotide-diphospho-sugar transferases"/>
    <property type="match status" value="1"/>
</dbReference>
<keyword evidence="6 10" id="KW-1133">Transmembrane helix</keyword>
<evidence type="ECO:0000259" key="12">
    <source>
        <dbReference type="Pfam" id="PF00652"/>
    </source>
</evidence>
<organism evidence="13 14">
    <name type="scientific">Drosophila suzukii</name>
    <name type="common">Spotted-wing drosophila fruit fly</name>
    <dbReference type="NCBI Taxonomy" id="28584"/>
    <lineage>
        <taxon>Eukaryota</taxon>
        <taxon>Metazoa</taxon>
        <taxon>Ecdysozoa</taxon>
        <taxon>Arthropoda</taxon>
        <taxon>Hexapoda</taxon>
        <taxon>Insecta</taxon>
        <taxon>Pterygota</taxon>
        <taxon>Neoptera</taxon>
        <taxon>Endopterygota</taxon>
        <taxon>Diptera</taxon>
        <taxon>Brachycera</taxon>
        <taxon>Muscomorpha</taxon>
        <taxon>Ephydroidea</taxon>
        <taxon>Drosophilidae</taxon>
        <taxon>Drosophila</taxon>
        <taxon>Sophophora</taxon>
    </lineage>
</organism>
<dbReference type="Gene3D" id="2.80.10.50">
    <property type="match status" value="1"/>
</dbReference>
<keyword evidence="13" id="KW-1185">Reference proteome</keyword>
<keyword evidence="9 10" id="KW-1015">Disulfide bond</keyword>
<comment type="pathway">
    <text evidence="10">Protein modification; protein glycosylation.</text>
</comment>
<dbReference type="Gene3D" id="3.90.550.10">
    <property type="entry name" value="Spore Coat Polysaccharide Biosynthesis Protein SpsA, Chain A"/>
    <property type="match status" value="1"/>
</dbReference>
<keyword evidence="7 10" id="KW-0333">Golgi apparatus</keyword>
<keyword evidence="5" id="KW-0735">Signal-anchor</keyword>
<dbReference type="PANTHER" id="PTHR11675:SF128">
    <property type="entry name" value="POLYPEPTIDE N-ACETYLGALACTOSAMINYLTRANSFERASE 13-RELATED"/>
    <property type="match status" value="1"/>
</dbReference>
<evidence type="ECO:0000256" key="7">
    <source>
        <dbReference type="ARBA" id="ARBA00023034"/>
    </source>
</evidence>
<keyword evidence="10" id="KW-0464">Manganese</keyword>
<dbReference type="GeneID" id="108007610"/>
<dbReference type="CDD" id="cd02510">
    <property type="entry name" value="pp-GalNAc-T"/>
    <property type="match status" value="1"/>
</dbReference>
<dbReference type="InterPro" id="IPR000772">
    <property type="entry name" value="Ricin_B_lectin"/>
</dbReference>
<dbReference type="SUPFAM" id="SSF50370">
    <property type="entry name" value="Ricin B-like lectins"/>
    <property type="match status" value="1"/>
</dbReference>
<dbReference type="InterPro" id="IPR035992">
    <property type="entry name" value="Ricin_B-like_lectins"/>
</dbReference>
<evidence type="ECO:0000256" key="2">
    <source>
        <dbReference type="ARBA" id="ARBA00005680"/>
    </source>
</evidence>
<evidence type="ECO:0000256" key="6">
    <source>
        <dbReference type="ARBA" id="ARBA00022989"/>
    </source>
</evidence>
<evidence type="ECO:0000256" key="8">
    <source>
        <dbReference type="ARBA" id="ARBA00023136"/>
    </source>
</evidence>
<dbReference type="Pfam" id="PF00535">
    <property type="entry name" value="Glycos_transf_2"/>
    <property type="match status" value="1"/>
</dbReference>
<reference evidence="14" key="1">
    <citation type="submission" date="2025-08" db="UniProtKB">
        <authorList>
            <consortium name="RefSeq"/>
        </authorList>
    </citation>
    <scope>IDENTIFICATION</scope>
</reference>
<dbReference type="PROSITE" id="PS50231">
    <property type="entry name" value="RICIN_B_LECTIN"/>
    <property type="match status" value="1"/>
</dbReference>
<dbReference type="InterPro" id="IPR045885">
    <property type="entry name" value="GalNAc-T"/>
</dbReference>
<keyword evidence="8 10" id="KW-0472">Membrane</keyword>
<gene>
    <name evidence="14" type="primary">LOC108007610</name>
</gene>
<comment type="subcellular location">
    <subcellularLocation>
        <location evidence="1 10">Golgi apparatus membrane</location>
        <topology evidence="1 10">Single-pass type II membrane protein</topology>
    </subcellularLocation>
</comment>
<dbReference type="InterPro" id="IPR029044">
    <property type="entry name" value="Nucleotide-diphossugar_trans"/>
</dbReference>
<feature type="transmembrane region" description="Helical" evidence="10">
    <location>
        <begin position="12"/>
        <end position="34"/>
    </location>
</feature>
<accession>A0ABM4TS96</accession>
<dbReference type="RefSeq" id="XP_070852827.1">
    <property type="nucleotide sequence ID" value="XM_070996726.1"/>
</dbReference>